<feature type="compositionally biased region" description="Pro residues" evidence="1">
    <location>
        <begin position="1"/>
        <end position="12"/>
    </location>
</feature>
<dbReference type="Proteomes" id="UP001497482">
    <property type="component" value="Chromosome 7"/>
</dbReference>
<evidence type="ECO:0000313" key="3">
    <source>
        <dbReference type="Proteomes" id="UP001497482"/>
    </source>
</evidence>
<evidence type="ECO:0000256" key="1">
    <source>
        <dbReference type="SAM" id="MobiDB-lite"/>
    </source>
</evidence>
<proteinExistence type="predicted"/>
<gene>
    <name evidence="2" type="ORF">KC01_LOCUS36905</name>
</gene>
<organism evidence="2 3">
    <name type="scientific">Knipowitschia caucasica</name>
    <name type="common">Caucasian dwarf goby</name>
    <name type="synonym">Pomatoschistus caucasicus</name>
    <dbReference type="NCBI Taxonomy" id="637954"/>
    <lineage>
        <taxon>Eukaryota</taxon>
        <taxon>Metazoa</taxon>
        <taxon>Chordata</taxon>
        <taxon>Craniata</taxon>
        <taxon>Vertebrata</taxon>
        <taxon>Euteleostomi</taxon>
        <taxon>Actinopterygii</taxon>
        <taxon>Neopterygii</taxon>
        <taxon>Teleostei</taxon>
        <taxon>Neoteleostei</taxon>
        <taxon>Acanthomorphata</taxon>
        <taxon>Gobiaria</taxon>
        <taxon>Gobiiformes</taxon>
        <taxon>Gobioidei</taxon>
        <taxon>Gobiidae</taxon>
        <taxon>Gobiinae</taxon>
        <taxon>Knipowitschia</taxon>
    </lineage>
</organism>
<protein>
    <submittedName>
        <fullName evidence="2">Uncharacterized protein</fullName>
    </submittedName>
</protein>
<keyword evidence="3" id="KW-1185">Reference proteome</keyword>
<evidence type="ECO:0000313" key="2">
    <source>
        <dbReference type="EMBL" id="CAL1610253.1"/>
    </source>
</evidence>
<reference evidence="2 3" key="1">
    <citation type="submission" date="2024-04" db="EMBL/GenBank/DDBJ databases">
        <authorList>
            <person name="Waldvogel A.-M."/>
            <person name="Schoenle A."/>
        </authorList>
    </citation>
    <scope>NUCLEOTIDE SEQUENCE [LARGE SCALE GENOMIC DNA]</scope>
</reference>
<sequence>MTAPPNPPPTLPPLLRHSLRTPRPSGGGGGGVSSESPGVRKLCAQIRDPNLTGRASTDQPLFLLNVPFLSLERSYWIRGGGGCAGPRGGGGGGAAGDLRDFKDIDRHSSIVGERVIHLAILLSPLTPA</sequence>
<feature type="compositionally biased region" description="Low complexity" evidence="1">
    <location>
        <begin position="13"/>
        <end position="24"/>
    </location>
</feature>
<dbReference type="AlphaFoldDB" id="A0AAV2MA57"/>
<accession>A0AAV2MA57</accession>
<dbReference type="EMBL" id="OZ035829">
    <property type="protein sequence ID" value="CAL1610253.1"/>
    <property type="molecule type" value="Genomic_DNA"/>
</dbReference>
<feature type="region of interest" description="Disordered" evidence="1">
    <location>
        <begin position="1"/>
        <end position="41"/>
    </location>
</feature>
<name>A0AAV2MA57_KNICA</name>